<gene>
    <name evidence="3" type="ORF">SAMN05421544_11635</name>
</gene>
<dbReference type="Proteomes" id="UP000198517">
    <property type="component" value="Unassembled WGS sequence"/>
</dbReference>
<feature type="region of interest" description="Disordered" evidence="1">
    <location>
        <begin position="155"/>
        <end position="175"/>
    </location>
</feature>
<evidence type="ECO:0000313" key="4">
    <source>
        <dbReference type="Proteomes" id="UP000198517"/>
    </source>
</evidence>
<organism evidence="3 4">
    <name type="scientific">Riemerella columbipharyngis</name>
    <dbReference type="NCBI Taxonomy" id="1071918"/>
    <lineage>
        <taxon>Bacteria</taxon>
        <taxon>Pseudomonadati</taxon>
        <taxon>Bacteroidota</taxon>
        <taxon>Flavobacteriia</taxon>
        <taxon>Flavobacteriales</taxon>
        <taxon>Weeksellaceae</taxon>
        <taxon>Riemerella</taxon>
    </lineage>
</organism>
<evidence type="ECO:0000256" key="2">
    <source>
        <dbReference type="SAM" id="Phobius"/>
    </source>
</evidence>
<evidence type="ECO:0000313" key="3">
    <source>
        <dbReference type="EMBL" id="SDE64255.1"/>
    </source>
</evidence>
<name>A0A1G7ELH3_9FLAO</name>
<proteinExistence type="predicted"/>
<dbReference type="AlphaFoldDB" id="A0A1G7ELH3"/>
<protein>
    <submittedName>
        <fullName evidence="3">Uncharacterized protein</fullName>
    </submittedName>
</protein>
<evidence type="ECO:0000256" key="1">
    <source>
        <dbReference type="SAM" id="MobiDB-lite"/>
    </source>
</evidence>
<keyword evidence="4" id="KW-1185">Reference proteome</keyword>
<feature type="compositionally biased region" description="Polar residues" evidence="1">
    <location>
        <begin position="163"/>
        <end position="175"/>
    </location>
</feature>
<keyword evidence="2" id="KW-0472">Membrane</keyword>
<accession>A0A1G7ELH3</accession>
<sequence>MFSVSFITSYLTFYLRSKILIEGEFFKIYNPKTFLKTIPLGRNKSTISVNKISSVNTSFGLDFLALLWGLAIGAGVYLYIKNYDADCTLWKWELVFWVYALLTMLSSFQIKLKMHTLSGEVFSVNAIIFSKAKVENLLSTIQSLIKRNTDDKNTDVAEKIDNPDTTAAEPNQDIS</sequence>
<dbReference type="RefSeq" id="WP_176763282.1">
    <property type="nucleotide sequence ID" value="NZ_FNAS01000016.1"/>
</dbReference>
<feature type="transmembrane region" description="Helical" evidence="2">
    <location>
        <begin position="59"/>
        <end position="80"/>
    </location>
</feature>
<dbReference type="EMBL" id="FNAS01000016">
    <property type="protein sequence ID" value="SDE64255.1"/>
    <property type="molecule type" value="Genomic_DNA"/>
</dbReference>
<feature type="transmembrane region" description="Helical" evidence="2">
    <location>
        <begin position="92"/>
        <end position="110"/>
    </location>
</feature>
<keyword evidence="2" id="KW-1133">Transmembrane helix</keyword>
<keyword evidence="2" id="KW-0812">Transmembrane</keyword>
<dbReference type="STRING" id="1071918.SAMN05421544_11635"/>
<reference evidence="3 4" key="1">
    <citation type="submission" date="2016-10" db="EMBL/GenBank/DDBJ databases">
        <authorList>
            <person name="de Groot N.N."/>
        </authorList>
    </citation>
    <scope>NUCLEOTIDE SEQUENCE [LARGE SCALE GENOMIC DNA]</scope>
    <source>
        <strain evidence="3 4">DSM 24015</strain>
    </source>
</reference>